<dbReference type="AlphaFoldDB" id="A0AA38LUR1"/>
<keyword evidence="2" id="KW-0488">Methylation</keyword>
<name>A0AA38LUR1_9TREE</name>
<dbReference type="GO" id="GO:0032543">
    <property type="term" value="P:mitochondrial translation"/>
    <property type="evidence" value="ECO:0007669"/>
    <property type="project" value="UniProtKB-ARBA"/>
</dbReference>
<dbReference type="PANTHER" id="PTHR43804:SF7">
    <property type="entry name" value="LD18447P"/>
    <property type="match status" value="1"/>
</dbReference>
<dbReference type="GO" id="GO:0003747">
    <property type="term" value="F:translation release factor activity"/>
    <property type="evidence" value="ECO:0007669"/>
    <property type="project" value="InterPro"/>
</dbReference>
<dbReference type="Gene3D" id="3.30.160.20">
    <property type="match status" value="1"/>
</dbReference>
<dbReference type="InterPro" id="IPR050057">
    <property type="entry name" value="Prokaryotic/Mito_RF"/>
</dbReference>
<gene>
    <name evidence="5" type="ORF">MKK02DRAFT_26674</name>
</gene>
<dbReference type="Pfam" id="PF03462">
    <property type="entry name" value="PCRF"/>
    <property type="match status" value="1"/>
</dbReference>
<evidence type="ECO:0000256" key="1">
    <source>
        <dbReference type="ARBA" id="ARBA00010835"/>
    </source>
</evidence>
<comment type="similarity">
    <text evidence="1">Belongs to the prokaryotic/mitochondrial release factor family.</text>
</comment>
<dbReference type="PANTHER" id="PTHR43804">
    <property type="entry name" value="LD18447P"/>
    <property type="match status" value="1"/>
</dbReference>
<accession>A0AA38LUR1</accession>
<dbReference type="PROSITE" id="PS00745">
    <property type="entry name" value="RF_PROK_I"/>
    <property type="match status" value="1"/>
</dbReference>
<organism evidence="5 6">
    <name type="scientific">Dioszegia hungarica</name>
    <dbReference type="NCBI Taxonomy" id="4972"/>
    <lineage>
        <taxon>Eukaryota</taxon>
        <taxon>Fungi</taxon>
        <taxon>Dikarya</taxon>
        <taxon>Basidiomycota</taxon>
        <taxon>Agaricomycotina</taxon>
        <taxon>Tremellomycetes</taxon>
        <taxon>Tremellales</taxon>
        <taxon>Bulleribasidiaceae</taxon>
        <taxon>Dioszegia</taxon>
    </lineage>
</organism>
<comment type="caution">
    <text evidence="5">The sequence shown here is derived from an EMBL/GenBank/DDBJ whole genome shotgun (WGS) entry which is preliminary data.</text>
</comment>
<dbReference type="SMART" id="SM00937">
    <property type="entry name" value="PCRF"/>
    <property type="match status" value="1"/>
</dbReference>
<evidence type="ECO:0000256" key="2">
    <source>
        <dbReference type="ARBA" id="ARBA00022481"/>
    </source>
</evidence>
<dbReference type="GeneID" id="77726438"/>
<evidence type="ECO:0000313" key="6">
    <source>
        <dbReference type="Proteomes" id="UP001164286"/>
    </source>
</evidence>
<dbReference type="InterPro" id="IPR045853">
    <property type="entry name" value="Pep_chain_release_fac_I_sf"/>
</dbReference>
<evidence type="ECO:0000259" key="4">
    <source>
        <dbReference type="PROSITE" id="PS00745"/>
    </source>
</evidence>
<keyword evidence="3" id="KW-0648">Protein biosynthesis</keyword>
<dbReference type="SUPFAM" id="SSF75620">
    <property type="entry name" value="Release factor"/>
    <property type="match status" value="1"/>
</dbReference>
<keyword evidence="6" id="KW-1185">Reference proteome</keyword>
<sequence>MKDAEMKELFEGEITDLDAQITDLATQQLPSLLLPPETTDNLPIMISINAGIGGDEATACAALLIRAYQRYAEINRWDVEIISQAEGAQSKGMQGVKEMTMKMKARDGGAGNVYERMRWEGGVHRFQRVPPNDAKGRVQSSTVAVIVLPIIPEGQEAELVDPKDVKMEVMRSRGAGGQHVNKTESAVRLTHLPTGISVSMQDSRSQHQNRAWAWDILRSRLFERKQVQLQADRRSKRQEVISGTDRSDKVRSYNVPQDRVTDHRIGFTSSNMEGVLDGDLDPLIYALIDDYKTRRLQDIISGIDDVDA</sequence>
<dbReference type="Proteomes" id="UP001164286">
    <property type="component" value="Unassembled WGS sequence"/>
</dbReference>
<feature type="domain" description="Prokaryotic-type class I peptide chain release factors" evidence="4">
    <location>
        <begin position="171"/>
        <end position="187"/>
    </location>
</feature>
<protein>
    <recommendedName>
        <fullName evidence="4">Prokaryotic-type class I peptide chain release factors domain-containing protein</fullName>
    </recommendedName>
</protein>
<reference evidence="5" key="1">
    <citation type="journal article" date="2022" name="G3 (Bethesda)">
        <title>High quality genome of the basidiomycete yeast Dioszegia hungarica PDD-24b-2 isolated from cloud water.</title>
        <authorList>
            <person name="Jarrige D."/>
            <person name="Haridas S."/>
            <person name="Bleykasten-Grosshans C."/>
            <person name="Joly M."/>
            <person name="Nadalig T."/>
            <person name="Sancelme M."/>
            <person name="Vuilleumier S."/>
            <person name="Grigoriev I.V."/>
            <person name="Amato P."/>
            <person name="Bringel F."/>
        </authorList>
    </citation>
    <scope>NUCLEOTIDE SEQUENCE</scope>
    <source>
        <strain evidence="5">PDD-24b-2</strain>
    </source>
</reference>
<dbReference type="RefSeq" id="XP_052945595.1">
    <property type="nucleotide sequence ID" value="XM_053087237.1"/>
</dbReference>
<dbReference type="InterPro" id="IPR000352">
    <property type="entry name" value="Pep_chain_release_fac_I"/>
</dbReference>
<dbReference type="Pfam" id="PF00472">
    <property type="entry name" value="RF-1"/>
    <property type="match status" value="1"/>
</dbReference>
<dbReference type="GO" id="GO:0005739">
    <property type="term" value="C:mitochondrion"/>
    <property type="evidence" value="ECO:0007669"/>
    <property type="project" value="GOC"/>
</dbReference>
<dbReference type="FunFam" id="3.30.160.20:FF:000070">
    <property type="entry name" value="Related to MRF1-peptide chain release factor, mitochondrial"/>
    <property type="match status" value="1"/>
</dbReference>
<dbReference type="EMBL" id="JAKWFO010000005">
    <property type="protein sequence ID" value="KAI9635818.1"/>
    <property type="molecule type" value="Genomic_DNA"/>
</dbReference>
<evidence type="ECO:0000256" key="3">
    <source>
        <dbReference type="ARBA" id="ARBA00022917"/>
    </source>
</evidence>
<dbReference type="InterPro" id="IPR005139">
    <property type="entry name" value="PCRF"/>
</dbReference>
<proteinExistence type="inferred from homology"/>
<evidence type="ECO:0000313" key="5">
    <source>
        <dbReference type="EMBL" id="KAI9635818.1"/>
    </source>
</evidence>
<dbReference type="Gene3D" id="3.30.70.1660">
    <property type="match status" value="1"/>
</dbReference>